<dbReference type="InterPro" id="IPR036691">
    <property type="entry name" value="Endo/exonu/phosph_ase_sf"/>
</dbReference>
<dbReference type="Pfam" id="PF14529">
    <property type="entry name" value="Exo_endo_phos_2"/>
    <property type="match status" value="1"/>
</dbReference>
<dbReference type="EMBL" id="GEGO01003865">
    <property type="protein sequence ID" value="JAR91539.1"/>
    <property type="molecule type" value="Transcribed_RNA"/>
</dbReference>
<dbReference type="InterPro" id="IPR052560">
    <property type="entry name" value="RdDP_mobile_element"/>
</dbReference>
<keyword evidence="3" id="KW-0548">Nucleotidyltransferase</keyword>
<dbReference type="Gene3D" id="3.60.10.10">
    <property type="entry name" value="Endonuclease/exonuclease/phosphatase"/>
    <property type="match status" value="1"/>
</dbReference>
<dbReference type="Gene3D" id="3.30.420.10">
    <property type="entry name" value="Ribonuclease H-like superfamily/Ribonuclease H"/>
    <property type="match status" value="1"/>
</dbReference>
<dbReference type="GO" id="GO:0003964">
    <property type="term" value="F:RNA-directed DNA polymerase activity"/>
    <property type="evidence" value="ECO:0007669"/>
    <property type="project" value="UniProtKB-KW"/>
</dbReference>
<dbReference type="CDD" id="cd01650">
    <property type="entry name" value="RT_nLTR_like"/>
    <property type="match status" value="1"/>
</dbReference>
<dbReference type="PROSITE" id="PS50879">
    <property type="entry name" value="RNASE_H_1"/>
    <property type="match status" value="1"/>
</dbReference>
<dbReference type="InterPro" id="IPR043502">
    <property type="entry name" value="DNA/RNA_pol_sf"/>
</dbReference>
<dbReference type="GO" id="GO:0004523">
    <property type="term" value="F:RNA-DNA hybrid ribonuclease activity"/>
    <property type="evidence" value="ECO:0007669"/>
    <property type="project" value="InterPro"/>
</dbReference>
<feature type="domain" description="RNase H type-1" evidence="2">
    <location>
        <begin position="959"/>
        <end position="1087"/>
    </location>
</feature>
<dbReference type="PANTHER" id="PTHR36688:SF2">
    <property type="entry name" value="ENDONUCLEASE_EXONUCLEASE_PHOSPHATASE DOMAIN-CONTAINING PROTEIN"/>
    <property type="match status" value="1"/>
</dbReference>
<sequence length="1239" mass="142259">NMNTYSFIQWNCRSLLQNIDDIHFFLDELQPIAVCLQETYLNNTHTNVFNRHRVFRKDRDSDHSSGGVAIVIRSGIACVEVPLRTSLEAVAVRVLADRLITVVSLYLPPHRQLHLHELQGLVQQLPTPFLICGDFNAHSPMWGSKRLDSRGAVVERFLLSSDVCLLNKKEPTFYSSTHNCFTSIDLSISSPLLLPCFSWKVLNNPFGSDHFPVVIESLVPLPTILKRTPRWKLDKADWALFKLEAVLDPSVLANLSPEEATVYVTEQIISAAQDAIPCTSENLPKRCRPWWNEDCATTRKKQHRAWDIFRRYPTSSNRIAFKRLKAKARWTRRKAKWKSWTKYISSLNSFVSEKEVWDRYKKIKGDYRCFVIPLFSSPANSLKDVANVLGEHFENVSSSRNYRTEFKRFKASAERRHIPMSGCSSEPYNTPFTMQELEVALSSKKSSAPGPDRIHYEMLRQLSRESLNTLLGFFNYLWEAAYFPQIWKQAHVIPLLKPGKDPSDPRSYRPIALTSCLGKTFERLINRRLIYILEHNHFFANNQCGFREGRSTLDHIVRLETTIREAFVNRQHCVSVFFDLEKAYDTTWRYGILHDLYASGVRGRMLRCISSFLTGRSFQVRLGTTLSDQYVQENGVPQGGVLSVTLFAVKINSLSKVIPPSVSYSLYVDDIHISVSSCNLSSCERQLQLTINKISKWADENGFKFSPEKTICVPFSLRRGLFLDPELTLNRVPISVKTEHKFLGITFDKKLNFVSHLKGLKKKCLKSANILKVLAHKSWGSDRICLLRLYNSLIRSRLDYGAIVYDSARPSALKMLDPVHHLGLRLATGAFRTSPIPSLYAESNQMSLGHRRRYLAVTYASRILSYPNHPTYGALQHSRFARLFENKPRVVPPLSLRLESICTSLDFTLDETDLLQKGENEAPWSTLPVFCDWYFTRFNKHNIPPVVIQQEFLEVQKKYGNYSQFYTDGAKSLHFVGSAVYSEGFSKVQRLKECASIYTAELYAVLMALEYILTSKTMKSILFVDSQSVLTTLCSMKGSKNRLAQLVRSKVQCGLRLGRDIKFCWVPSHMGILGNERADELATSSKHLLPTTSQIPFQDMKPLVKASVFQLWQSEWSLEFENKLHRIKPALGMWESASHKIRRHEVLLCRLRIGHSYLTHKHLLRGEAPPLCDDCGERLTILHILWLCPGLEQERRTHFPEFFSHQIPFHPALLIGETPIVPFDRVINYLRKTGFLLEL</sequence>
<dbReference type="AlphaFoldDB" id="A0A147BL79"/>
<feature type="domain" description="Reverse transcriptase" evidence="1">
    <location>
        <begin position="476"/>
        <end position="747"/>
    </location>
</feature>
<dbReference type="InterPro" id="IPR036397">
    <property type="entry name" value="RNaseH_sf"/>
</dbReference>
<dbReference type="InterPro" id="IPR000477">
    <property type="entry name" value="RT_dom"/>
</dbReference>
<dbReference type="Pfam" id="PF00078">
    <property type="entry name" value="RVT_1"/>
    <property type="match status" value="1"/>
</dbReference>
<accession>A0A147BL79</accession>
<dbReference type="InterPro" id="IPR002156">
    <property type="entry name" value="RNaseH_domain"/>
</dbReference>
<evidence type="ECO:0000259" key="1">
    <source>
        <dbReference type="PROSITE" id="PS50878"/>
    </source>
</evidence>
<evidence type="ECO:0000259" key="2">
    <source>
        <dbReference type="PROSITE" id="PS50879"/>
    </source>
</evidence>
<dbReference type="GO" id="GO:0042575">
    <property type="term" value="C:DNA polymerase complex"/>
    <property type="evidence" value="ECO:0007669"/>
    <property type="project" value="UniProtKB-ARBA"/>
</dbReference>
<dbReference type="SUPFAM" id="SSF53098">
    <property type="entry name" value="Ribonuclease H-like"/>
    <property type="match status" value="1"/>
</dbReference>
<protein>
    <submittedName>
        <fullName evidence="3">Putative rna-directed dna polymerase from mobile element jockey-like protein</fullName>
    </submittedName>
</protein>
<feature type="non-terminal residue" evidence="3">
    <location>
        <position position="1"/>
    </location>
</feature>
<organism evidence="3">
    <name type="scientific">Ixodes ricinus</name>
    <name type="common">Common tick</name>
    <name type="synonym">Acarus ricinus</name>
    <dbReference type="NCBI Taxonomy" id="34613"/>
    <lineage>
        <taxon>Eukaryota</taxon>
        <taxon>Metazoa</taxon>
        <taxon>Ecdysozoa</taxon>
        <taxon>Arthropoda</taxon>
        <taxon>Chelicerata</taxon>
        <taxon>Arachnida</taxon>
        <taxon>Acari</taxon>
        <taxon>Parasitiformes</taxon>
        <taxon>Ixodida</taxon>
        <taxon>Ixodoidea</taxon>
        <taxon>Ixodidae</taxon>
        <taxon>Ixodinae</taxon>
        <taxon>Ixodes</taxon>
    </lineage>
</organism>
<dbReference type="SUPFAM" id="SSF56672">
    <property type="entry name" value="DNA/RNA polymerases"/>
    <property type="match status" value="1"/>
</dbReference>
<reference evidence="3" key="1">
    <citation type="journal article" date="2018" name="PLoS Negl. Trop. Dis.">
        <title>Sialome diversity of ticks revealed by RNAseq of single tick salivary glands.</title>
        <authorList>
            <person name="Perner J."/>
            <person name="Kropackova S."/>
            <person name="Kopacek P."/>
            <person name="Ribeiro J.M."/>
        </authorList>
    </citation>
    <scope>NUCLEOTIDE SEQUENCE</scope>
    <source>
        <strain evidence="3">Siblings of single egg batch collected in Ceske Budejovice</strain>
        <tissue evidence="3">Salivary glands</tissue>
    </source>
</reference>
<dbReference type="SUPFAM" id="SSF56219">
    <property type="entry name" value="DNase I-like"/>
    <property type="match status" value="1"/>
</dbReference>
<dbReference type="Pfam" id="PF00075">
    <property type="entry name" value="RNase_H"/>
    <property type="match status" value="1"/>
</dbReference>
<keyword evidence="3" id="KW-0695">RNA-directed DNA polymerase</keyword>
<dbReference type="CDD" id="cd09276">
    <property type="entry name" value="Rnase_HI_RT_non_LTR"/>
    <property type="match status" value="1"/>
</dbReference>
<dbReference type="InterPro" id="IPR012337">
    <property type="entry name" value="RNaseH-like_sf"/>
</dbReference>
<evidence type="ECO:0000313" key="3">
    <source>
        <dbReference type="EMBL" id="JAR91539.1"/>
    </source>
</evidence>
<dbReference type="PANTHER" id="PTHR36688">
    <property type="entry name" value="ENDO/EXONUCLEASE/PHOSPHATASE DOMAIN-CONTAINING PROTEIN"/>
    <property type="match status" value="1"/>
</dbReference>
<keyword evidence="3" id="KW-0808">Transferase</keyword>
<proteinExistence type="predicted"/>
<name>A0A147BL79_IXORI</name>
<dbReference type="InterPro" id="IPR005135">
    <property type="entry name" value="Endo/exonuclease/phosphatase"/>
</dbReference>
<dbReference type="CDD" id="cd09077">
    <property type="entry name" value="R1-I-EN"/>
    <property type="match status" value="1"/>
</dbReference>
<dbReference type="GO" id="GO:0003676">
    <property type="term" value="F:nucleic acid binding"/>
    <property type="evidence" value="ECO:0007669"/>
    <property type="project" value="InterPro"/>
</dbReference>
<dbReference type="PROSITE" id="PS50878">
    <property type="entry name" value="RT_POL"/>
    <property type="match status" value="1"/>
</dbReference>